<dbReference type="SUPFAM" id="SSF81901">
    <property type="entry name" value="HCP-like"/>
    <property type="match status" value="1"/>
</dbReference>
<dbReference type="EMBL" id="RAXV01000014">
    <property type="protein sequence ID" value="RKG31596.1"/>
    <property type="molecule type" value="Genomic_DNA"/>
</dbReference>
<protein>
    <recommendedName>
        <fullName evidence="6">Tetratricopeptide repeat protein</fullName>
    </recommendedName>
</protein>
<feature type="transmembrane region" description="Helical" evidence="3">
    <location>
        <begin position="135"/>
        <end position="156"/>
    </location>
</feature>
<evidence type="ECO:0000313" key="5">
    <source>
        <dbReference type="Proteomes" id="UP000282388"/>
    </source>
</evidence>
<feature type="transmembrane region" description="Helical" evidence="3">
    <location>
        <begin position="162"/>
        <end position="179"/>
    </location>
</feature>
<organism evidence="4 5">
    <name type="scientific">Acinetobacter tianfuensis</name>
    <dbReference type="NCBI Taxonomy" id="2419603"/>
    <lineage>
        <taxon>Bacteria</taxon>
        <taxon>Pseudomonadati</taxon>
        <taxon>Pseudomonadota</taxon>
        <taxon>Gammaproteobacteria</taxon>
        <taxon>Moraxellales</taxon>
        <taxon>Moraxellaceae</taxon>
        <taxon>Acinetobacter</taxon>
    </lineage>
</organism>
<name>A0A3A8EDL0_9GAMM</name>
<sequence length="654" mass="74950">MLGTFLNQITKKTKPLYVLFLILIITFLAYSPGLSGDYVFDDIANIVENSKIAITSLDYMSLKAAFWSGDAGPLGRPISMLSFALNHYFTGFAPYFFKLTNLIIHLMNGVVLYFISLKLFENISFNRGASKKSQYLALIVSAIWLIHPLNLTSVLYVVQRMTSLSTFFGLLALLIYCNWRSKPLKLSNSIVPFVGIFLALCCSVFSKESGLLFIGLIYWVELCIFKASDFERKPIVFFGIKLSYILWLGIVFTILGLVYISLPFVGNPSLGNRDFNTIERLYSESRVIFYYLKMIFFPLLSDLSLYHDDFEISKNITTPITTLYSIVGIFFISIFSLFLFKKLPLVLFSWGWFVISHLMESTFISLELMHEHRNYFASIGFIIAGVYGLSECKFNRVRSLIYIVCAIYILNLAFTTWQRAVIWSNLVDHAAFEVTMHPSSDRANYQMARIYLKLMEKEPERKVYYADQAIKYLIQAHESYRPANGSWFAQLHLASYLDNPISEGIIQQLIYNLKNHPFYNSNIGFLSAFTQCQIQQNCNVPHDQAILIIVAGLSNPTASSDVKAEIYKLLAQYFVSVAADYTKGEEFILDALKNKNDVSGNLLLAQIYRMKGNYTFARKYVQIAKELDVRQSWYKEISIENRNIEHAELLGNQK</sequence>
<keyword evidence="5" id="KW-1185">Reference proteome</keyword>
<keyword evidence="3" id="KW-1133">Transmembrane helix</keyword>
<dbReference type="InterPro" id="IPR052346">
    <property type="entry name" value="O-mannosyl-transferase_TMTC"/>
</dbReference>
<feature type="transmembrane region" description="Helical" evidence="3">
    <location>
        <begin position="372"/>
        <end position="390"/>
    </location>
</feature>
<keyword evidence="2" id="KW-0802">TPR repeat</keyword>
<feature type="transmembrane region" description="Helical" evidence="3">
    <location>
        <begin position="287"/>
        <end position="307"/>
    </location>
</feature>
<feature type="transmembrane region" description="Helical" evidence="3">
    <location>
        <begin position="95"/>
        <end position="115"/>
    </location>
</feature>
<feature type="transmembrane region" description="Helical" evidence="3">
    <location>
        <begin position="16"/>
        <end position="33"/>
    </location>
</feature>
<comment type="caution">
    <text evidence="4">The sequence shown here is derived from an EMBL/GenBank/DDBJ whole genome shotgun (WGS) entry which is preliminary data.</text>
</comment>
<dbReference type="PANTHER" id="PTHR44227">
    <property type="match status" value="1"/>
</dbReference>
<dbReference type="AlphaFoldDB" id="A0A3A8EDL0"/>
<evidence type="ECO:0000256" key="3">
    <source>
        <dbReference type="SAM" id="Phobius"/>
    </source>
</evidence>
<evidence type="ECO:0000313" key="4">
    <source>
        <dbReference type="EMBL" id="RKG31596.1"/>
    </source>
</evidence>
<feature type="transmembrane region" description="Helical" evidence="3">
    <location>
        <begin position="191"/>
        <end position="220"/>
    </location>
</feature>
<evidence type="ECO:0008006" key="6">
    <source>
        <dbReference type="Google" id="ProtNLM"/>
    </source>
</evidence>
<proteinExistence type="predicted"/>
<keyword evidence="3" id="KW-0812">Transmembrane</keyword>
<keyword evidence="1" id="KW-0677">Repeat</keyword>
<feature type="transmembrane region" description="Helical" evidence="3">
    <location>
        <begin position="399"/>
        <end position="417"/>
    </location>
</feature>
<evidence type="ECO:0000256" key="1">
    <source>
        <dbReference type="ARBA" id="ARBA00022737"/>
    </source>
</evidence>
<dbReference type="PANTHER" id="PTHR44227:SF3">
    <property type="entry name" value="PROTEIN O-MANNOSYL-TRANSFERASE TMTC4"/>
    <property type="match status" value="1"/>
</dbReference>
<dbReference type="Proteomes" id="UP000282388">
    <property type="component" value="Unassembled WGS sequence"/>
</dbReference>
<keyword evidence="3" id="KW-0472">Membrane</keyword>
<accession>A0A3A8EDL0</accession>
<feature type="transmembrane region" description="Helical" evidence="3">
    <location>
        <begin position="347"/>
        <end position="366"/>
    </location>
</feature>
<gene>
    <name evidence="4" type="ORF">D7V32_07810</name>
</gene>
<feature type="transmembrane region" description="Helical" evidence="3">
    <location>
        <begin position="244"/>
        <end position="266"/>
    </location>
</feature>
<evidence type="ECO:0000256" key="2">
    <source>
        <dbReference type="ARBA" id="ARBA00022803"/>
    </source>
</evidence>
<feature type="transmembrane region" description="Helical" evidence="3">
    <location>
        <begin position="319"/>
        <end position="340"/>
    </location>
</feature>
<reference evidence="4 5" key="1">
    <citation type="submission" date="2018-09" db="EMBL/GenBank/DDBJ databases">
        <title>The draft genome of Acinetobacter spp. strains.</title>
        <authorList>
            <person name="Qin J."/>
            <person name="Feng Y."/>
            <person name="Zong Z."/>
        </authorList>
    </citation>
    <scope>NUCLEOTIDE SEQUENCE [LARGE SCALE GENOMIC DNA]</scope>
    <source>
        <strain evidence="4 5">WCHAc060012</strain>
    </source>
</reference>